<evidence type="ECO:0000313" key="2">
    <source>
        <dbReference type="Proteomes" id="UP000004728"/>
    </source>
</evidence>
<dbReference type="HOGENOM" id="CLU_1282132_0_0_5"/>
<proteinExistence type="predicted"/>
<dbReference type="InParanoid" id="F1Z5U0"/>
<dbReference type="OrthoDB" id="7189112at2"/>
<sequence>MYAGQCIYRAAATKRGTMIGPLGLAPPGRLAQGGMGVGEPIRIHTMTSSGLISFRLFRRAVAPMAGLACALALSPTVAEAHSVPNCLGPKSDTWVVLTVDGVRNGEGQIATTIYADAPERFLVKNGSLYVVRTPAVAGSTRYCVFLPSPAVYGIAVYHDEDNSGTINRSGVLGIPTEGFGFSNNPPTIASLPTFRSVRISLSRTNLATTIHLKYP</sequence>
<accession>F1Z5U0</accession>
<reference evidence="1 2" key="1">
    <citation type="journal article" date="2012" name="J. Bacteriol.">
        <title>Draft Genome Sequence of Novosphingobium nitrogenifigens Y88T.</title>
        <authorList>
            <person name="Strabala T.J."/>
            <person name="Macdonald L."/>
            <person name="Liu V."/>
            <person name="Smit A.M."/>
        </authorList>
    </citation>
    <scope>NUCLEOTIDE SEQUENCE [LARGE SCALE GENOMIC DNA]</scope>
    <source>
        <strain evidence="1 2">DSM 19370</strain>
    </source>
</reference>
<name>F1Z5U0_9SPHN</name>
<dbReference type="Proteomes" id="UP000004728">
    <property type="component" value="Unassembled WGS sequence"/>
</dbReference>
<dbReference type="EMBL" id="AEWJ01000023">
    <property type="protein sequence ID" value="EGD60200.1"/>
    <property type="molecule type" value="Genomic_DNA"/>
</dbReference>
<dbReference type="STRING" id="983920.Y88_2074"/>
<dbReference type="AlphaFoldDB" id="F1Z5U0"/>
<gene>
    <name evidence="1" type="ORF">Y88_2074</name>
</gene>
<evidence type="ECO:0000313" key="1">
    <source>
        <dbReference type="EMBL" id="EGD60200.1"/>
    </source>
</evidence>
<dbReference type="eggNOG" id="COG4704">
    <property type="taxonomic scope" value="Bacteria"/>
</dbReference>
<keyword evidence="2" id="KW-1185">Reference proteome</keyword>
<comment type="caution">
    <text evidence="1">The sequence shown here is derived from an EMBL/GenBank/DDBJ whole genome shotgun (WGS) entry which is preliminary data.</text>
</comment>
<protein>
    <recommendedName>
        <fullName evidence="3">DUF2141 domain-containing protein</fullName>
    </recommendedName>
</protein>
<evidence type="ECO:0008006" key="3">
    <source>
        <dbReference type="Google" id="ProtNLM"/>
    </source>
</evidence>
<organism evidence="1 2">
    <name type="scientific">Novosphingobium nitrogenifigens DSM 19370</name>
    <dbReference type="NCBI Taxonomy" id="983920"/>
    <lineage>
        <taxon>Bacteria</taxon>
        <taxon>Pseudomonadati</taxon>
        <taxon>Pseudomonadota</taxon>
        <taxon>Alphaproteobacteria</taxon>
        <taxon>Sphingomonadales</taxon>
        <taxon>Sphingomonadaceae</taxon>
        <taxon>Novosphingobium</taxon>
    </lineage>
</organism>
<dbReference type="InterPro" id="IPR018673">
    <property type="entry name" value="DUF2141"/>
</dbReference>
<dbReference type="Pfam" id="PF09912">
    <property type="entry name" value="DUF2141"/>
    <property type="match status" value="1"/>
</dbReference>